<dbReference type="InterPro" id="IPR024788">
    <property type="entry name" value="Malectin-like_Carb-bd_dom"/>
</dbReference>
<keyword evidence="4" id="KW-0812">Transmembrane</keyword>
<evidence type="ECO:0000256" key="12">
    <source>
        <dbReference type="PROSITE-ProRule" id="PRU10141"/>
    </source>
</evidence>
<feature type="binding site" evidence="12">
    <location>
        <position position="465"/>
    </location>
    <ligand>
        <name>ATP</name>
        <dbReference type="ChEBI" id="CHEBI:30616"/>
    </ligand>
</feature>
<dbReference type="PANTHER" id="PTHR45631:SF202">
    <property type="entry name" value="SENESCENCE-INDUCED RECEPTOR-LIKE SERINE_THREONINE-PROTEIN KINASE"/>
    <property type="match status" value="1"/>
</dbReference>
<keyword evidence="9 12" id="KW-0067">ATP-binding</keyword>
<dbReference type="InterPro" id="IPR032675">
    <property type="entry name" value="LRR_dom_sf"/>
</dbReference>
<evidence type="ECO:0000256" key="1">
    <source>
        <dbReference type="ARBA" id="ARBA00004167"/>
    </source>
</evidence>
<dbReference type="Gene3D" id="3.80.10.10">
    <property type="entry name" value="Ribonuclease Inhibitor"/>
    <property type="match status" value="1"/>
</dbReference>
<evidence type="ECO:0000256" key="13">
    <source>
        <dbReference type="SAM" id="MobiDB-lite"/>
    </source>
</evidence>
<dbReference type="Gene3D" id="3.30.200.20">
    <property type="entry name" value="Phosphorylase Kinase, domain 1"/>
    <property type="match status" value="1"/>
</dbReference>
<evidence type="ECO:0000256" key="6">
    <source>
        <dbReference type="ARBA" id="ARBA00022737"/>
    </source>
</evidence>
<evidence type="ECO:0000256" key="2">
    <source>
        <dbReference type="ARBA" id="ARBA00022614"/>
    </source>
</evidence>
<keyword evidence="11" id="KW-0472">Membrane</keyword>
<dbReference type="SMART" id="SM00220">
    <property type="entry name" value="S_TKc"/>
    <property type="match status" value="1"/>
</dbReference>
<dbReference type="PROSITE" id="PS00108">
    <property type="entry name" value="PROTEIN_KINASE_ST"/>
    <property type="match status" value="1"/>
</dbReference>
<organism evidence="15">
    <name type="scientific">Fagus sylvatica</name>
    <name type="common">Beechnut</name>
    <dbReference type="NCBI Taxonomy" id="28930"/>
    <lineage>
        <taxon>Eukaryota</taxon>
        <taxon>Viridiplantae</taxon>
        <taxon>Streptophyta</taxon>
        <taxon>Embryophyta</taxon>
        <taxon>Tracheophyta</taxon>
        <taxon>Spermatophyta</taxon>
        <taxon>Magnoliopsida</taxon>
        <taxon>eudicotyledons</taxon>
        <taxon>Gunneridae</taxon>
        <taxon>Pentapetalae</taxon>
        <taxon>rosids</taxon>
        <taxon>fabids</taxon>
        <taxon>Fagales</taxon>
        <taxon>Fagaceae</taxon>
        <taxon>Fagus</taxon>
    </lineage>
</organism>
<evidence type="ECO:0000256" key="8">
    <source>
        <dbReference type="ARBA" id="ARBA00022777"/>
    </source>
</evidence>
<protein>
    <recommendedName>
        <fullName evidence="14">Protein kinase domain-containing protein</fullName>
    </recommendedName>
</protein>
<feature type="domain" description="Protein kinase" evidence="14">
    <location>
        <begin position="364"/>
        <end position="669"/>
    </location>
</feature>
<evidence type="ECO:0000259" key="14">
    <source>
        <dbReference type="PROSITE" id="PS50011"/>
    </source>
</evidence>
<keyword evidence="2" id="KW-0433">Leucine-rich repeat</keyword>
<dbReference type="SUPFAM" id="SSF56112">
    <property type="entry name" value="Protein kinase-like (PK-like)"/>
    <property type="match status" value="1"/>
</dbReference>
<evidence type="ECO:0000256" key="10">
    <source>
        <dbReference type="ARBA" id="ARBA00022989"/>
    </source>
</evidence>
<dbReference type="Pfam" id="PF00560">
    <property type="entry name" value="LRR_1"/>
    <property type="match status" value="1"/>
</dbReference>
<dbReference type="GO" id="GO:0005524">
    <property type="term" value="F:ATP binding"/>
    <property type="evidence" value="ECO:0007669"/>
    <property type="project" value="UniProtKB-UniRule"/>
</dbReference>
<dbReference type="InterPro" id="IPR008271">
    <property type="entry name" value="Ser/Thr_kinase_AS"/>
</dbReference>
<feature type="compositionally biased region" description="Polar residues" evidence="13">
    <location>
        <begin position="971"/>
        <end position="989"/>
    </location>
</feature>
<dbReference type="Pfam" id="PF00069">
    <property type="entry name" value="Pkinase"/>
    <property type="match status" value="1"/>
</dbReference>
<accession>A0A2N9FSS4</accession>
<dbReference type="Gene3D" id="1.10.510.10">
    <property type="entry name" value="Transferase(Phosphotransferase) domain 1"/>
    <property type="match status" value="1"/>
</dbReference>
<dbReference type="GO" id="GO:0016020">
    <property type="term" value="C:membrane"/>
    <property type="evidence" value="ECO:0007669"/>
    <property type="project" value="UniProtKB-SubCell"/>
</dbReference>
<feature type="compositionally biased region" description="Low complexity" evidence="13">
    <location>
        <begin position="953"/>
        <end position="970"/>
    </location>
</feature>
<dbReference type="Pfam" id="PF12819">
    <property type="entry name" value="Malectin_like"/>
    <property type="match status" value="1"/>
</dbReference>
<keyword evidence="5" id="KW-0732">Signal</keyword>
<evidence type="ECO:0000256" key="11">
    <source>
        <dbReference type="ARBA" id="ARBA00023136"/>
    </source>
</evidence>
<evidence type="ECO:0000256" key="3">
    <source>
        <dbReference type="ARBA" id="ARBA00022679"/>
    </source>
</evidence>
<dbReference type="InterPro" id="IPR017441">
    <property type="entry name" value="Protein_kinase_ATP_BS"/>
</dbReference>
<keyword evidence="3" id="KW-0808">Transferase</keyword>
<keyword evidence="10" id="KW-1133">Transmembrane helix</keyword>
<dbReference type="InterPro" id="IPR011009">
    <property type="entry name" value="Kinase-like_dom_sf"/>
</dbReference>
<proteinExistence type="predicted"/>
<evidence type="ECO:0000256" key="4">
    <source>
        <dbReference type="ARBA" id="ARBA00022692"/>
    </source>
</evidence>
<evidence type="ECO:0000256" key="9">
    <source>
        <dbReference type="ARBA" id="ARBA00022840"/>
    </source>
</evidence>
<evidence type="ECO:0000313" key="15">
    <source>
        <dbReference type="EMBL" id="SPC90195.1"/>
    </source>
</evidence>
<reference evidence="15" key="1">
    <citation type="submission" date="2018-02" db="EMBL/GenBank/DDBJ databases">
        <authorList>
            <person name="Cohen D.B."/>
            <person name="Kent A.D."/>
        </authorList>
    </citation>
    <scope>NUCLEOTIDE SEQUENCE</scope>
</reference>
<comment type="subcellular location">
    <subcellularLocation>
        <location evidence="1">Membrane</location>
        <topology evidence="1">Single-pass membrane protein</topology>
    </subcellularLocation>
</comment>
<dbReference type="InterPro" id="IPR000719">
    <property type="entry name" value="Prot_kinase_dom"/>
</dbReference>
<keyword evidence="7 12" id="KW-0547">Nucleotide-binding</keyword>
<dbReference type="GO" id="GO:0004672">
    <property type="term" value="F:protein kinase activity"/>
    <property type="evidence" value="ECO:0007669"/>
    <property type="project" value="InterPro"/>
</dbReference>
<dbReference type="PROSITE" id="PS00107">
    <property type="entry name" value="PROTEIN_KINASE_ATP"/>
    <property type="match status" value="1"/>
</dbReference>
<sequence length="1015" mass="113092">MRRRTTGINYISDAAFIDTGVSKNISTEFKGSLQQQTWSLRSFPQGIRNCYSINITQGTKYLIRATFLYGNYDGQIKLPQFDLHLGSNLWDTIKIKNVSVDVVKELIHVPSLNYIHVCLVNMGLGTPFISAIELRPLVSKTYVTQSGSLALFVRLDLGSVNGTAYRYPDDAYDRIWSPDNSWAYLNTSETTISRASNPYWPPSVVMSTAATSPVSLNFSWVPDDPISDYYICMHFAEFVKLKVNQRRSFNITVNGNDVFANFVPDYLIAATVPRQWVLLPGGKYQFSITKTEGSTLPPIINALEVYSVKNLSQSETDQDDVAGITKIKSTYGIKRNWQGDPCAPQEYLWEGLNCSYDGYNPPRIISLNLTSSGLTGEISADLSNLIMLQYLDLSSNSLTGAVPDFLSQLQYLRVCTESKSFESIQRQFKYTDLIKITNNFTRILGKGGFGKVYHGYIDDTEVAVKMLSPSSVQGYQQFQAEARTYMGLIYEYMANGDLEAHLSGLEYLHRGCKPPIIHRDVKTANILLNENLHAKLADFGLSKIFLTDGDTHVSTVNLAGTPGYLDPEYSVLYRLTEKSDVYSFGVVLLEIITCRPVIERSDENIHISEWVRNMLAKGDIQNIVDPRLRGDFNVNSAWKAVEIAMASVSLTCTKRPPMSEVVVELKECLATEIAQREGYDGESNDSNEMINTNLSSELNPLANFADSSMDAQSTSPSSTTSASSSSLTHQTPMILLLNITNLVSVKLDFSNYMLWKFQITSTLKAYHLLDVVDGSYPCPEMYSKDSNGTLTSVVNPEFLQWSAKDQALISMIGATLSNSALALVIGQQSAKGVWDTLEKRFIRSRNARINLKAVGVFIEEEKVLHIVLDGLFDEFYPFCTALRTRNEPISLKELHVLITTEERSLKLKSESSDNSVHLAMIGTGPKSNSGNNSPMPSFNAQLNAQSHRGRGGKYNNFRGRGGRNNFHRGGSQSNFYPSQQSNNAAPNYSSQRPMCQICYKMGHTCHAPNALRSKA</sequence>
<feature type="compositionally biased region" description="Polar residues" evidence="13">
    <location>
        <begin position="925"/>
        <end position="946"/>
    </location>
</feature>
<dbReference type="PANTHER" id="PTHR45631">
    <property type="entry name" value="OS07G0107800 PROTEIN-RELATED"/>
    <property type="match status" value="1"/>
</dbReference>
<keyword evidence="6" id="KW-0677">Repeat</keyword>
<dbReference type="Gene3D" id="2.60.120.430">
    <property type="entry name" value="Galactose-binding lectin"/>
    <property type="match status" value="1"/>
</dbReference>
<dbReference type="InterPro" id="IPR001611">
    <property type="entry name" value="Leu-rich_rpt"/>
</dbReference>
<gene>
    <name evidence="15" type="ORF">FSB_LOCUS18077</name>
</gene>
<dbReference type="FunFam" id="3.80.10.10:FF:000129">
    <property type="entry name" value="Leucine-rich repeat receptor-like kinase"/>
    <property type="match status" value="1"/>
</dbReference>
<dbReference type="EMBL" id="OIVN01001126">
    <property type="protein sequence ID" value="SPC90195.1"/>
    <property type="molecule type" value="Genomic_DNA"/>
</dbReference>
<dbReference type="PROSITE" id="PS50011">
    <property type="entry name" value="PROTEIN_KINASE_DOM"/>
    <property type="match status" value="1"/>
</dbReference>
<name>A0A2N9FSS4_FAGSY</name>
<dbReference type="AlphaFoldDB" id="A0A2N9FSS4"/>
<evidence type="ECO:0000256" key="5">
    <source>
        <dbReference type="ARBA" id="ARBA00022729"/>
    </source>
</evidence>
<feature type="region of interest" description="Disordered" evidence="13">
    <location>
        <begin position="923"/>
        <end position="989"/>
    </location>
</feature>
<dbReference type="SUPFAM" id="SSF52058">
    <property type="entry name" value="L domain-like"/>
    <property type="match status" value="1"/>
</dbReference>
<keyword evidence="8" id="KW-0418">Kinase</keyword>
<evidence type="ECO:0000256" key="7">
    <source>
        <dbReference type="ARBA" id="ARBA00022741"/>
    </source>
</evidence>